<sequence>MSAENNTDSNLIDLIREDHIEAFHALYNRYKAALLVFAAQRVDKLIAEDLVHDVFMGMWRNRNQLVIADEISGYLFKAMRNRIIDHMARDTHAKKYLDSLEEYSYSFSLTDAKIREDNFMERLEDLLKRYGPQYQKIVHMRMQGYSNKEIAEALGLSEKTIRNQTWMLMKYLRSKICQALLFLFF</sequence>
<keyword evidence="3" id="KW-0731">Sigma factor</keyword>
<gene>
    <name evidence="6" type="ORF">GCM10022216_13470</name>
</gene>
<evidence type="ECO:0000256" key="3">
    <source>
        <dbReference type="ARBA" id="ARBA00023082"/>
    </source>
</evidence>
<dbReference type="EMBL" id="BAAAZI010000006">
    <property type="protein sequence ID" value="GAA4137458.1"/>
    <property type="molecule type" value="Genomic_DNA"/>
</dbReference>
<dbReference type="PANTHER" id="PTHR43133">
    <property type="entry name" value="RNA POLYMERASE ECF-TYPE SIGMA FACTO"/>
    <property type="match status" value="1"/>
</dbReference>
<evidence type="ECO:0000256" key="1">
    <source>
        <dbReference type="ARBA" id="ARBA00010641"/>
    </source>
</evidence>
<dbReference type="InterPro" id="IPR039425">
    <property type="entry name" value="RNA_pol_sigma-70-like"/>
</dbReference>
<accession>A0ABP7YKB3</accession>
<evidence type="ECO:0000256" key="2">
    <source>
        <dbReference type="ARBA" id="ARBA00023015"/>
    </source>
</evidence>
<keyword evidence="2" id="KW-0805">Transcription regulation</keyword>
<dbReference type="RefSeq" id="WP_344673856.1">
    <property type="nucleotide sequence ID" value="NZ_BAAAZI010000006.1"/>
</dbReference>
<dbReference type="InterPro" id="IPR013325">
    <property type="entry name" value="RNA_pol_sigma_r2"/>
</dbReference>
<comment type="caution">
    <text evidence="6">The sequence shown here is derived from an EMBL/GenBank/DDBJ whole genome shotgun (WGS) entry which is preliminary data.</text>
</comment>
<dbReference type="Pfam" id="PF07638">
    <property type="entry name" value="Sigma70_ECF"/>
    <property type="match status" value="1"/>
</dbReference>
<dbReference type="SUPFAM" id="SSF88946">
    <property type="entry name" value="Sigma2 domain of RNA polymerase sigma factors"/>
    <property type="match status" value="1"/>
</dbReference>
<evidence type="ECO:0000256" key="4">
    <source>
        <dbReference type="ARBA" id="ARBA00023163"/>
    </source>
</evidence>
<keyword evidence="7" id="KW-1185">Reference proteome</keyword>
<evidence type="ECO:0000313" key="7">
    <source>
        <dbReference type="Proteomes" id="UP001500101"/>
    </source>
</evidence>
<proteinExistence type="inferred from homology"/>
<keyword evidence="4" id="KW-0804">Transcription</keyword>
<dbReference type="Gene3D" id="1.10.10.10">
    <property type="entry name" value="Winged helix-like DNA-binding domain superfamily/Winged helix DNA-binding domain"/>
    <property type="match status" value="1"/>
</dbReference>
<reference evidence="7" key="1">
    <citation type="journal article" date="2019" name="Int. J. Syst. Evol. Microbiol.">
        <title>The Global Catalogue of Microorganisms (GCM) 10K type strain sequencing project: providing services to taxonomists for standard genome sequencing and annotation.</title>
        <authorList>
            <consortium name="The Broad Institute Genomics Platform"/>
            <consortium name="The Broad Institute Genome Sequencing Center for Infectious Disease"/>
            <person name="Wu L."/>
            <person name="Ma J."/>
        </authorList>
    </citation>
    <scope>NUCLEOTIDE SEQUENCE [LARGE SCALE GENOMIC DNA]</scope>
    <source>
        <strain evidence="7">JCM 16704</strain>
    </source>
</reference>
<comment type="similarity">
    <text evidence="1">Belongs to the sigma-70 factor family. ECF subfamily.</text>
</comment>
<dbReference type="InterPro" id="IPR013324">
    <property type="entry name" value="RNA_pol_sigma_r3/r4-like"/>
</dbReference>
<evidence type="ECO:0000313" key="6">
    <source>
        <dbReference type="EMBL" id="GAA4137458.1"/>
    </source>
</evidence>
<feature type="domain" description="RNA polymerase sigma-70 ECF-like HTH" evidence="5">
    <location>
        <begin position="21"/>
        <end position="168"/>
    </location>
</feature>
<name>A0ABP7YKB3_9SPHI</name>
<organism evidence="6 7">
    <name type="scientific">Sphingobacterium kyonggiense</name>
    <dbReference type="NCBI Taxonomy" id="714075"/>
    <lineage>
        <taxon>Bacteria</taxon>
        <taxon>Pseudomonadati</taxon>
        <taxon>Bacteroidota</taxon>
        <taxon>Sphingobacteriia</taxon>
        <taxon>Sphingobacteriales</taxon>
        <taxon>Sphingobacteriaceae</taxon>
        <taxon>Sphingobacterium</taxon>
    </lineage>
</organism>
<dbReference type="NCBIfam" id="TIGR02937">
    <property type="entry name" value="sigma70-ECF"/>
    <property type="match status" value="1"/>
</dbReference>
<dbReference type="Gene3D" id="1.10.1740.10">
    <property type="match status" value="1"/>
</dbReference>
<dbReference type="SUPFAM" id="SSF88659">
    <property type="entry name" value="Sigma3 and sigma4 domains of RNA polymerase sigma factors"/>
    <property type="match status" value="1"/>
</dbReference>
<dbReference type="InterPro" id="IPR036388">
    <property type="entry name" value="WH-like_DNA-bd_sf"/>
</dbReference>
<dbReference type="InterPro" id="IPR014284">
    <property type="entry name" value="RNA_pol_sigma-70_dom"/>
</dbReference>
<dbReference type="InterPro" id="IPR053812">
    <property type="entry name" value="HTH_Sigma70_ECF-like"/>
</dbReference>
<protein>
    <submittedName>
        <fullName evidence="6">RNA polymerase sigma-70 factor</fullName>
    </submittedName>
</protein>
<dbReference type="Proteomes" id="UP001500101">
    <property type="component" value="Unassembled WGS sequence"/>
</dbReference>
<dbReference type="PANTHER" id="PTHR43133:SF46">
    <property type="entry name" value="RNA POLYMERASE SIGMA-70 FACTOR ECF SUBFAMILY"/>
    <property type="match status" value="1"/>
</dbReference>
<evidence type="ECO:0000259" key="5">
    <source>
        <dbReference type="Pfam" id="PF07638"/>
    </source>
</evidence>